<dbReference type="CDD" id="cd13127">
    <property type="entry name" value="MATE_tuaB_like"/>
    <property type="match status" value="1"/>
</dbReference>
<feature type="transmembrane region" description="Helical" evidence="7">
    <location>
        <begin position="190"/>
        <end position="210"/>
    </location>
</feature>
<feature type="transmembrane region" description="Helical" evidence="7">
    <location>
        <begin position="302"/>
        <end position="324"/>
    </location>
</feature>
<proteinExistence type="inferred from homology"/>
<evidence type="ECO:0000256" key="1">
    <source>
        <dbReference type="ARBA" id="ARBA00004651"/>
    </source>
</evidence>
<dbReference type="InterPro" id="IPR050833">
    <property type="entry name" value="Poly_Biosynth_Transport"/>
</dbReference>
<feature type="transmembrane region" description="Helical" evidence="7">
    <location>
        <begin position="100"/>
        <end position="120"/>
    </location>
</feature>
<feature type="transmembrane region" description="Helical" evidence="7">
    <location>
        <begin position="373"/>
        <end position="392"/>
    </location>
</feature>
<organism evidence="8 9">
    <name type="scientific">Roseovarius azorensis</name>
    <dbReference type="NCBI Taxonomy" id="1287727"/>
    <lineage>
        <taxon>Bacteria</taxon>
        <taxon>Pseudomonadati</taxon>
        <taxon>Pseudomonadota</taxon>
        <taxon>Alphaproteobacteria</taxon>
        <taxon>Rhodobacterales</taxon>
        <taxon>Roseobacteraceae</taxon>
        <taxon>Roseovarius</taxon>
    </lineage>
</organism>
<dbReference type="EMBL" id="FOAG01000002">
    <property type="protein sequence ID" value="SEK87912.1"/>
    <property type="molecule type" value="Genomic_DNA"/>
</dbReference>
<feature type="transmembrane region" description="Helical" evidence="7">
    <location>
        <begin position="463"/>
        <end position="482"/>
    </location>
</feature>
<dbReference type="PANTHER" id="PTHR30250">
    <property type="entry name" value="PST FAMILY PREDICTED COLANIC ACID TRANSPORTER"/>
    <property type="match status" value="1"/>
</dbReference>
<keyword evidence="6 7" id="KW-0472">Membrane</keyword>
<sequence>MNQSFDTATIVPGPAYHPHMRAGRSRSAVVGVLWSSLHTAIPIIGSTLIFYVSALYLSPADLGLFGLASSLVMTAIAVSPVAFGEALVQRKTISKSNADSVFWMTMAVGLVLMTSVLLAAPSIARWAGESAISTLLPVLGLRIPLEMSVAVPNAMIVRSMKFKLVALRTSVATTVSLVITLTLLWAGYGYWALVISQLSSSLVICVMVFWTSGWRPGLSFDLCALRELTGYGLYASGTRMLTTMRLDHIILGALGGTAMLGFYFFAQKLYLMLTQFVGGALSSVTHALLSSLQEDQEKTTRAFFIASFSAAAVSLPMFSLLLVLTPDIVALLFDPQWQGAGFTLQMFCVIGCLAGISVVQGAFIRSQGKANWWFFYQLIQQATSLLVIALTFSAGLKTLMVVFTLKSLLVWPISVIMTARLLGIGFFTYLSVLVTPAVTTLAMLAAVLAAPHLTPDLSPVASLAARIAIAVVTYLTVLGLIAKDRITEIFHLVLSGRRQAT</sequence>
<evidence type="ECO:0000256" key="6">
    <source>
        <dbReference type="ARBA" id="ARBA00023136"/>
    </source>
</evidence>
<feature type="transmembrane region" description="Helical" evidence="7">
    <location>
        <begin position="398"/>
        <end position="419"/>
    </location>
</feature>
<dbReference type="OrthoDB" id="9770347at2"/>
<keyword evidence="3" id="KW-1003">Cell membrane</keyword>
<dbReference type="Pfam" id="PF13440">
    <property type="entry name" value="Polysacc_synt_3"/>
    <property type="match status" value="1"/>
</dbReference>
<evidence type="ECO:0000256" key="4">
    <source>
        <dbReference type="ARBA" id="ARBA00022692"/>
    </source>
</evidence>
<reference evidence="8 9" key="1">
    <citation type="submission" date="2016-10" db="EMBL/GenBank/DDBJ databases">
        <authorList>
            <person name="de Groot N.N."/>
        </authorList>
    </citation>
    <scope>NUCLEOTIDE SEQUENCE [LARGE SCALE GENOMIC DNA]</scope>
    <source>
        <strain evidence="8 9">DSM 100674</strain>
    </source>
</reference>
<dbReference type="GO" id="GO:0005886">
    <property type="term" value="C:plasma membrane"/>
    <property type="evidence" value="ECO:0007669"/>
    <property type="project" value="UniProtKB-SubCell"/>
</dbReference>
<evidence type="ECO:0000256" key="3">
    <source>
        <dbReference type="ARBA" id="ARBA00022475"/>
    </source>
</evidence>
<dbReference type="STRING" id="1287727.SAMN05443999_102455"/>
<dbReference type="AlphaFoldDB" id="A0A1H7KMA9"/>
<accession>A0A1H7KMA9</accession>
<feature type="transmembrane region" description="Helical" evidence="7">
    <location>
        <begin position="249"/>
        <end position="266"/>
    </location>
</feature>
<evidence type="ECO:0000313" key="9">
    <source>
        <dbReference type="Proteomes" id="UP000199582"/>
    </source>
</evidence>
<feature type="transmembrane region" description="Helical" evidence="7">
    <location>
        <begin position="272"/>
        <end position="290"/>
    </location>
</feature>
<keyword evidence="4 7" id="KW-0812">Transmembrane</keyword>
<feature type="transmembrane region" description="Helical" evidence="7">
    <location>
        <begin position="344"/>
        <end position="364"/>
    </location>
</feature>
<comment type="subcellular location">
    <subcellularLocation>
        <location evidence="1">Cell membrane</location>
        <topology evidence="1">Multi-pass membrane protein</topology>
    </subcellularLocation>
</comment>
<keyword evidence="9" id="KW-1185">Reference proteome</keyword>
<comment type="similarity">
    <text evidence="2">Belongs to the polysaccharide synthase family.</text>
</comment>
<evidence type="ECO:0000313" key="8">
    <source>
        <dbReference type="EMBL" id="SEK87912.1"/>
    </source>
</evidence>
<gene>
    <name evidence="8" type="ORF">SAMN05443999_102455</name>
</gene>
<dbReference type="Proteomes" id="UP000199582">
    <property type="component" value="Unassembled WGS sequence"/>
</dbReference>
<feature type="transmembrane region" description="Helical" evidence="7">
    <location>
        <begin position="165"/>
        <end position="184"/>
    </location>
</feature>
<protein>
    <submittedName>
        <fullName evidence="8">Membrane protein involved in the export of O-antigen and teichoic acid</fullName>
    </submittedName>
</protein>
<keyword evidence="5 7" id="KW-1133">Transmembrane helix</keyword>
<feature type="transmembrane region" description="Helical" evidence="7">
    <location>
        <begin position="28"/>
        <end position="52"/>
    </location>
</feature>
<evidence type="ECO:0000256" key="2">
    <source>
        <dbReference type="ARBA" id="ARBA00007430"/>
    </source>
</evidence>
<dbReference type="PANTHER" id="PTHR30250:SF10">
    <property type="entry name" value="LIPOPOLYSACCHARIDE BIOSYNTHESIS PROTEIN WZXC"/>
    <property type="match status" value="1"/>
</dbReference>
<evidence type="ECO:0000256" key="5">
    <source>
        <dbReference type="ARBA" id="ARBA00022989"/>
    </source>
</evidence>
<feature type="transmembrane region" description="Helical" evidence="7">
    <location>
        <begin position="426"/>
        <end position="451"/>
    </location>
</feature>
<evidence type="ECO:0000256" key="7">
    <source>
        <dbReference type="SAM" id="Phobius"/>
    </source>
</evidence>
<name>A0A1H7KMA9_9RHOB</name>
<feature type="transmembrane region" description="Helical" evidence="7">
    <location>
        <begin position="64"/>
        <end position="88"/>
    </location>
</feature>